<accession>A0A4Z0D4W0</accession>
<dbReference type="EMBL" id="SRIB01000007">
    <property type="protein sequence ID" value="TFZ40086.1"/>
    <property type="molecule type" value="Genomic_DNA"/>
</dbReference>
<dbReference type="RefSeq" id="WP_135271158.1">
    <property type="nucleotide sequence ID" value="NZ_SRIB01000007.1"/>
</dbReference>
<name>A0A4Z0D4W0_9FIRM</name>
<dbReference type="SUPFAM" id="SSF63411">
    <property type="entry name" value="LuxS/MPP-like metallohydrolase"/>
    <property type="match status" value="2"/>
</dbReference>
<reference evidence="3 4" key="1">
    <citation type="submission" date="2019-03" db="EMBL/GenBank/DDBJ databases">
        <title>Draft genome sequence data and analysis of a Fermenting Bacterium, Soehngenia longevitae strain 1933PT, isolated from petroleum reservoir in Azerbaijan.</title>
        <authorList>
            <person name="Grouzdev D.S."/>
            <person name="Bidzhieva S.K."/>
            <person name="Sokolova D.S."/>
            <person name="Tourova T.P."/>
            <person name="Poltaraus A.B."/>
            <person name="Nazina T.N."/>
        </authorList>
    </citation>
    <scope>NUCLEOTIDE SEQUENCE [LARGE SCALE GENOMIC DNA]</scope>
    <source>
        <strain evidence="3 4">1933P</strain>
    </source>
</reference>
<keyword evidence="4" id="KW-1185">Reference proteome</keyword>
<dbReference type="InterPro" id="IPR011765">
    <property type="entry name" value="Pept_M16_N"/>
</dbReference>
<dbReference type="OrthoDB" id="9811314at2"/>
<feature type="domain" description="Peptidase M16 C-terminal" evidence="2">
    <location>
        <begin position="181"/>
        <end position="359"/>
    </location>
</feature>
<dbReference type="AlphaFoldDB" id="A0A4Z0D4W0"/>
<evidence type="ECO:0000259" key="2">
    <source>
        <dbReference type="Pfam" id="PF05193"/>
    </source>
</evidence>
<dbReference type="Proteomes" id="UP000298381">
    <property type="component" value="Unassembled WGS sequence"/>
</dbReference>
<dbReference type="InterPro" id="IPR007863">
    <property type="entry name" value="Peptidase_M16_C"/>
</dbReference>
<dbReference type="PANTHER" id="PTHR11851">
    <property type="entry name" value="METALLOPROTEASE"/>
    <property type="match status" value="1"/>
</dbReference>
<evidence type="ECO:0000313" key="4">
    <source>
        <dbReference type="Proteomes" id="UP000298381"/>
    </source>
</evidence>
<dbReference type="Gene3D" id="3.30.830.10">
    <property type="entry name" value="Metalloenzyme, LuxS/M16 peptidase-like"/>
    <property type="match status" value="2"/>
</dbReference>
<feature type="domain" description="Peptidase M16 N-terminal" evidence="1">
    <location>
        <begin position="64"/>
        <end position="169"/>
    </location>
</feature>
<evidence type="ECO:0000313" key="3">
    <source>
        <dbReference type="EMBL" id="TFZ40086.1"/>
    </source>
</evidence>
<dbReference type="InterPro" id="IPR050361">
    <property type="entry name" value="MPP/UQCRC_Complex"/>
</dbReference>
<evidence type="ECO:0000259" key="1">
    <source>
        <dbReference type="Pfam" id="PF00675"/>
    </source>
</evidence>
<dbReference type="Pfam" id="PF00675">
    <property type="entry name" value="Peptidase_M16"/>
    <property type="match status" value="1"/>
</dbReference>
<dbReference type="InterPro" id="IPR011249">
    <property type="entry name" value="Metalloenz_LuxS/M16"/>
</dbReference>
<dbReference type="GO" id="GO:0046872">
    <property type="term" value="F:metal ion binding"/>
    <property type="evidence" value="ECO:0007669"/>
    <property type="project" value="InterPro"/>
</dbReference>
<sequence length="425" mass="49073">MLKIKNEKINEEVYFETLGNGLKVYYYPKIGFSKKFAVFSTGNGSCNNRFKIEGNEGIVTLPDGIAHFLEHKLFEDPEKDLFEKFSSLGADVNAFTSFNQTSYLFSTTENFVECLLELVNLVMEPFFTDENVEKEKGIIAQEIQMYKDSPNWKVFFNLLDGLYVSHPIKIDIAGSVDSISNINKDNLYLAYKLFYNPESMLLVLVGDIEFKEVIDKLNKEFSKYDTEKLMGIKINGNEPATINRNRIEEKMSTSIPIFNLGIKDINLGLTGKDQVIKDVTTNLILEILFSRSSEFYQELYTEGLIDDQFGAYYSGKTDYGYSIISGTSEKPNEVYDKIIGLFENPHKYLTEDGFERIKKKQIGQYLMGLNSIEYIAHAFTDLYFQDFLLIDYLDLYEEINFKMIKDRFNEHFNSDRICLSLIVPE</sequence>
<comment type="caution">
    <text evidence="3">The sequence shown here is derived from an EMBL/GenBank/DDBJ whole genome shotgun (WGS) entry which is preliminary data.</text>
</comment>
<dbReference type="PANTHER" id="PTHR11851:SF134">
    <property type="entry name" value="ZINC-DEPENDENT PROTEASE"/>
    <property type="match status" value="1"/>
</dbReference>
<dbReference type="Pfam" id="PF05193">
    <property type="entry name" value="Peptidase_M16_C"/>
    <property type="match status" value="1"/>
</dbReference>
<gene>
    <name evidence="3" type="ORF">E4100_06180</name>
</gene>
<dbReference type="NCBIfam" id="NF047421">
    <property type="entry name" value="YfmH_fam"/>
    <property type="match status" value="1"/>
</dbReference>
<proteinExistence type="predicted"/>
<organism evidence="3 4">
    <name type="scientific">Soehngenia longivitae</name>
    <dbReference type="NCBI Taxonomy" id="2562294"/>
    <lineage>
        <taxon>Bacteria</taxon>
        <taxon>Bacillati</taxon>
        <taxon>Bacillota</taxon>
        <taxon>Tissierellia</taxon>
        <taxon>Tissierellales</taxon>
        <taxon>Tissierellaceae</taxon>
        <taxon>Soehngenia</taxon>
    </lineage>
</organism>
<protein>
    <submittedName>
        <fullName evidence="3">Insulinase family protein</fullName>
    </submittedName>
</protein>